<dbReference type="PANTHER" id="PTHR13317:SF4">
    <property type="entry name" value="TRANSMEMBRANE ANTERIOR POSTERIOR TRANSFORMATION PROTEIN 1 HOMOLOG"/>
    <property type="match status" value="1"/>
</dbReference>
<dbReference type="OrthoDB" id="29023at2759"/>
<dbReference type="Pfam" id="PF05346">
    <property type="entry name" value="DUF747"/>
    <property type="match status" value="1"/>
</dbReference>
<dbReference type="GO" id="GO:0045724">
    <property type="term" value="P:positive regulation of cilium assembly"/>
    <property type="evidence" value="ECO:0007669"/>
    <property type="project" value="TreeGrafter"/>
</dbReference>
<feature type="transmembrane region" description="Helical" evidence="8">
    <location>
        <begin position="242"/>
        <end position="262"/>
    </location>
</feature>
<comment type="caution">
    <text evidence="9">The sequence shown here is derived from an EMBL/GenBank/DDBJ whole genome shotgun (WGS) entry which is preliminary data.</text>
</comment>
<evidence type="ECO:0000313" key="9">
    <source>
        <dbReference type="EMBL" id="PNF23511.1"/>
    </source>
</evidence>
<feature type="compositionally biased region" description="Polar residues" evidence="7">
    <location>
        <begin position="53"/>
        <end position="63"/>
    </location>
</feature>
<evidence type="ECO:0000256" key="3">
    <source>
        <dbReference type="ARBA" id="ARBA00022692"/>
    </source>
</evidence>
<keyword evidence="5 8" id="KW-0472">Membrane</keyword>
<feature type="region of interest" description="Disordered" evidence="7">
    <location>
        <begin position="44"/>
        <end position="63"/>
    </location>
</feature>
<dbReference type="Proteomes" id="UP000235965">
    <property type="component" value="Unassembled WGS sequence"/>
</dbReference>
<keyword evidence="4 8" id="KW-1133">Transmembrane helix</keyword>
<evidence type="ECO:0000256" key="7">
    <source>
        <dbReference type="SAM" id="MobiDB-lite"/>
    </source>
</evidence>
<comment type="subcellular location">
    <subcellularLocation>
        <location evidence="1">Membrane</location>
        <topology evidence="1">Multi-pass membrane protein</topology>
    </subcellularLocation>
</comment>
<dbReference type="STRING" id="105785.A0A2J7Q4K3"/>
<dbReference type="InterPro" id="IPR008010">
    <property type="entry name" value="Tatp1"/>
</dbReference>
<dbReference type="GO" id="GO:0036064">
    <property type="term" value="C:ciliary basal body"/>
    <property type="evidence" value="ECO:0007669"/>
    <property type="project" value="TreeGrafter"/>
</dbReference>
<feature type="coiled-coil region" evidence="6">
    <location>
        <begin position="552"/>
        <end position="579"/>
    </location>
</feature>
<evidence type="ECO:0000313" key="10">
    <source>
        <dbReference type="Proteomes" id="UP000235965"/>
    </source>
</evidence>
<comment type="similarity">
    <text evidence="2">Belongs to the TAPT1 family.</text>
</comment>
<feature type="transmembrane region" description="Helical" evidence="8">
    <location>
        <begin position="171"/>
        <end position="192"/>
    </location>
</feature>
<gene>
    <name evidence="9" type="ORF">B7P43_G05610</name>
</gene>
<evidence type="ECO:0000256" key="5">
    <source>
        <dbReference type="ARBA" id="ARBA00023136"/>
    </source>
</evidence>
<reference evidence="9 10" key="1">
    <citation type="submission" date="2017-12" db="EMBL/GenBank/DDBJ databases">
        <title>Hemimetabolous genomes reveal molecular basis of termite eusociality.</title>
        <authorList>
            <person name="Harrison M.C."/>
            <person name="Jongepier E."/>
            <person name="Robertson H.M."/>
            <person name="Arning N."/>
            <person name="Bitard-Feildel T."/>
            <person name="Chao H."/>
            <person name="Childers C.P."/>
            <person name="Dinh H."/>
            <person name="Doddapaneni H."/>
            <person name="Dugan S."/>
            <person name="Gowin J."/>
            <person name="Greiner C."/>
            <person name="Han Y."/>
            <person name="Hu H."/>
            <person name="Hughes D.S.T."/>
            <person name="Huylmans A.-K."/>
            <person name="Kemena C."/>
            <person name="Kremer L.P.M."/>
            <person name="Lee S.L."/>
            <person name="Lopez-Ezquerra A."/>
            <person name="Mallet L."/>
            <person name="Monroy-Kuhn J.M."/>
            <person name="Moser A."/>
            <person name="Murali S.C."/>
            <person name="Muzny D.M."/>
            <person name="Otani S."/>
            <person name="Piulachs M.-D."/>
            <person name="Poelchau M."/>
            <person name="Qu J."/>
            <person name="Schaub F."/>
            <person name="Wada-Katsumata A."/>
            <person name="Worley K.C."/>
            <person name="Xie Q."/>
            <person name="Ylla G."/>
            <person name="Poulsen M."/>
            <person name="Gibbs R.A."/>
            <person name="Schal C."/>
            <person name="Richards S."/>
            <person name="Belles X."/>
            <person name="Korb J."/>
            <person name="Bornberg-Bauer E."/>
        </authorList>
    </citation>
    <scope>NUCLEOTIDE SEQUENCE [LARGE SCALE GENOMIC DNA]</scope>
    <source>
        <tissue evidence="9">Whole body</tissue>
    </source>
</reference>
<evidence type="ECO:0000256" key="4">
    <source>
        <dbReference type="ARBA" id="ARBA00022989"/>
    </source>
</evidence>
<feature type="transmembrane region" description="Helical" evidence="8">
    <location>
        <begin position="408"/>
        <end position="426"/>
    </location>
</feature>
<sequence length="646" mass="72954">MSAEEVTGSLPGKKLRFRSTANIHYHNENKVEGTLWNADLRDDRTRESEEVNKNNGGAESDTVGQPSLLTFLGVELTRGYMLEHDEERYSARREKVYSFMKIPREVEKFMAYGFFQCADSFLFVYTFLPMRFVLALWAVISRPILECFGMQKSKSKSVLKPAEICDLLKACILLACSMMMSYIDTSMMYHLIKSQSVIKLYIFYNMLEVGDRLFSAFGQDTIDALFWTATEPRDNRREHLGVIPHLFFAVTYVFLHSVLVLFQATTLNVAINSNNKALLTIMMSNNFVELKGSVFKKFDKNNLFQVSCSDVRERFHLFVLLFIVVLQTMKEYSWKEERFWVLIPDCLMVLFAEVLVDWIKHAFITRFNELPVDVYCDYTISLAYDMAQTRQKHAFSDHSDLVARRMGFIPLPLGVVMVRVLCHALHLDGPAAIVLLIISYLCLASFRILNSVVILGKACDLISQHQQDKAAAAASPAWSRATSPVNGRPHHPASSLVRDLSKDMRDQTTSPAHVSSFGSPLQRSVTVDLVPLSDENKQPPDCALGPAAIFSNSAVSINNACLNEELLKAEEEAEEDKELSGKADMDDCMTRSVPNIHANIDSEAKESFSQEISSSFANEDFARKRAESEPSIPHLVETEQTCPSPP</sequence>
<evidence type="ECO:0000256" key="6">
    <source>
        <dbReference type="SAM" id="Coils"/>
    </source>
</evidence>
<evidence type="ECO:0000256" key="1">
    <source>
        <dbReference type="ARBA" id="ARBA00004141"/>
    </source>
</evidence>
<evidence type="ECO:0000256" key="8">
    <source>
        <dbReference type="SAM" id="Phobius"/>
    </source>
</evidence>
<keyword evidence="6" id="KW-0175">Coiled coil</keyword>
<protein>
    <submittedName>
        <fullName evidence="9">TAPT1-like protein</fullName>
    </submittedName>
</protein>
<feature type="compositionally biased region" description="Polar residues" evidence="7">
    <location>
        <begin position="507"/>
        <end position="519"/>
    </location>
</feature>
<feature type="region of interest" description="Disordered" evidence="7">
    <location>
        <begin position="473"/>
        <end position="519"/>
    </location>
</feature>
<keyword evidence="3 8" id="KW-0812">Transmembrane</keyword>
<dbReference type="GO" id="GO:0005789">
    <property type="term" value="C:endoplasmic reticulum membrane"/>
    <property type="evidence" value="ECO:0007669"/>
    <property type="project" value="TreeGrafter"/>
</dbReference>
<feature type="transmembrane region" description="Helical" evidence="8">
    <location>
        <begin position="432"/>
        <end position="455"/>
    </location>
</feature>
<dbReference type="AlphaFoldDB" id="A0A2J7Q4K3"/>
<evidence type="ECO:0000256" key="2">
    <source>
        <dbReference type="ARBA" id="ARBA00008803"/>
    </source>
</evidence>
<dbReference type="PANTHER" id="PTHR13317">
    <property type="entry name" value="TRANSMEMBRANE ANTERIOR POSTERIOR TRANSFORMATION PROTEIN 1 HOMOLOG"/>
    <property type="match status" value="1"/>
</dbReference>
<feature type="compositionally biased region" description="Low complexity" evidence="7">
    <location>
        <begin position="473"/>
        <end position="483"/>
    </location>
</feature>
<accession>A0A2J7Q4K3</accession>
<name>A0A2J7Q4K3_9NEOP</name>
<proteinExistence type="inferred from homology"/>
<dbReference type="FunCoup" id="A0A2J7Q4K3">
    <property type="interactions" value="751"/>
</dbReference>
<keyword evidence="10" id="KW-1185">Reference proteome</keyword>
<dbReference type="EMBL" id="NEVH01018378">
    <property type="protein sequence ID" value="PNF23511.1"/>
    <property type="molecule type" value="Genomic_DNA"/>
</dbReference>
<organism evidence="9 10">
    <name type="scientific">Cryptotermes secundus</name>
    <dbReference type="NCBI Taxonomy" id="105785"/>
    <lineage>
        <taxon>Eukaryota</taxon>
        <taxon>Metazoa</taxon>
        <taxon>Ecdysozoa</taxon>
        <taxon>Arthropoda</taxon>
        <taxon>Hexapoda</taxon>
        <taxon>Insecta</taxon>
        <taxon>Pterygota</taxon>
        <taxon>Neoptera</taxon>
        <taxon>Polyneoptera</taxon>
        <taxon>Dictyoptera</taxon>
        <taxon>Blattodea</taxon>
        <taxon>Blattoidea</taxon>
        <taxon>Termitoidae</taxon>
        <taxon>Kalotermitidae</taxon>
        <taxon>Cryptotermitinae</taxon>
        <taxon>Cryptotermes</taxon>
    </lineage>
</organism>
<dbReference type="InParanoid" id="A0A2J7Q4K3"/>
<feature type="region of interest" description="Disordered" evidence="7">
    <location>
        <begin position="619"/>
        <end position="646"/>
    </location>
</feature>